<dbReference type="InterPro" id="IPR038293">
    <property type="entry name" value="ATPase_inh_sub_z_sf"/>
</dbReference>
<dbReference type="Proteomes" id="UP000193862">
    <property type="component" value="Unassembled WGS sequence"/>
</dbReference>
<dbReference type="AlphaFoldDB" id="A0A1Y5STA6"/>
<evidence type="ECO:0008006" key="3">
    <source>
        <dbReference type="Google" id="ProtNLM"/>
    </source>
</evidence>
<gene>
    <name evidence="1" type="ORF">AQS8620_01923</name>
</gene>
<dbReference type="EMBL" id="FWFS01000006">
    <property type="protein sequence ID" value="SLN46466.1"/>
    <property type="molecule type" value="Genomic_DNA"/>
</dbReference>
<name>A0A1Y5STA6_9RHOB</name>
<reference evidence="1 2" key="1">
    <citation type="submission" date="2017-03" db="EMBL/GenBank/DDBJ databases">
        <authorList>
            <person name="Afonso C.L."/>
            <person name="Miller P.J."/>
            <person name="Scott M.A."/>
            <person name="Spackman E."/>
            <person name="Goraichik I."/>
            <person name="Dimitrov K.M."/>
            <person name="Suarez D.L."/>
            <person name="Swayne D.E."/>
        </authorList>
    </citation>
    <scope>NUCLEOTIDE SEQUENCE [LARGE SCALE GENOMIC DNA]</scope>
    <source>
        <strain evidence="1 2">CECT 8620</strain>
    </source>
</reference>
<evidence type="ECO:0000313" key="2">
    <source>
        <dbReference type="Proteomes" id="UP000193862"/>
    </source>
</evidence>
<dbReference type="RefSeq" id="WP_085836608.1">
    <property type="nucleotide sequence ID" value="NZ_FWFS01000006.1"/>
</dbReference>
<keyword evidence="2" id="KW-1185">Reference proteome</keyword>
<evidence type="ECO:0000313" key="1">
    <source>
        <dbReference type="EMBL" id="SLN46466.1"/>
    </source>
</evidence>
<dbReference type="OrthoDB" id="9810387at2"/>
<organism evidence="1 2">
    <name type="scientific">Aquimixticola soesokkakensis</name>
    <dbReference type="NCBI Taxonomy" id="1519096"/>
    <lineage>
        <taxon>Bacteria</taxon>
        <taxon>Pseudomonadati</taxon>
        <taxon>Pseudomonadota</taxon>
        <taxon>Alphaproteobacteria</taxon>
        <taxon>Rhodobacterales</taxon>
        <taxon>Paracoccaceae</taxon>
        <taxon>Aquimixticola</taxon>
    </lineage>
</organism>
<sequence length="104" mass="11287">MSTFDDRANAFENKFAHDAEMQFKAEARANKIAGLWAAGLLGKTGDEAQAYAREVIKSDFEEAGSEDVYRKLAADLGDKADEATIRAKMAQSAVQAKAELIDEA</sequence>
<dbReference type="Gene3D" id="1.10.790.20">
    <property type="entry name" value="Domain of unknown function DUF1476"/>
    <property type="match status" value="1"/>
</dbReference>
<proteinExistence type="predicted"/>
<accession>A0A1Y5STA6</accession>
<protein>
    <recommendedName>
        <fullName evidence="3">DUF1476 domain-containing protein</fullName>
    </recommendedName>
</protein>
<dbReference type="Pfam" id="PF07345">
    <property type="entry name" value="ATPaseInh_sub_z"/>
    <property type="match status" value="1"/>
</dbReference>
<dbReference type="PIRSF" id="PIRSF031780">
    <property type="entry name" value="UCP031780"/>
    <property type="match status" value="1"/>
</dbReference>
<dbReference type="InterPro" id="IPR009945">
    <property type="entry name" value="ATPase_inh_sub_z"/>
</dbReference>